<name>A0ABY7MZG7_9BRAD</name>
<dbReference type="EMBL" id="CP089391">
    <property type="protein sequence ID" value="WBL81962.1"/>
    <property type="molecule type" value="Genomic_DNA"/>
</dbReference>
<feature type="signal peptide" evidence="2">
    <location>
        <begin position="1"/>
        <end position="19"/>
    </location>
</feature>
<evidence type="ECO:0000256" key="2">
    <source>
        <dbReference type="SAM" id="SignalP"/>
    </source>
</evidence>
<feature type="region of interest" description="Disordered" evidence="1">
    <location>
        <begin position="17"/>
        <end position="75"/>
    </location>
</feature>
<accession>A0ABY7MZG7</accession>
<gene>
    <name evidence="3" type="ORF">I3J27_16615</name>
</gene>
<feature type="chain" id="PRO_5046133471" evidence="2">
    <location>
        <begin position="20"/>
        <end position="75"/>
    </location>
</feature>
<evidence type="ECO:0000313" key="3">
    <source>
        <dbReference type="EMBL" id="WBL81962.1"/>
    </source>
</evidence>
<evidence type="ECO:0000313" key="4">
    <source>
        <dbReference type="Proteomes" id="UP001179614"/>
    </source>
</evidence>
<organism evidence="3 4">
    <name type="scientific">Bradyrhizobium xenonodulans</name>
    <dbReference type="NCBI Taxonomy" id="2736875"/>
    <lineage>
        <taxon>Bacteria</taxon>
        <taxon>Pseudomonadati</taxon>
        <taxon>Pseudomonadota</taxon>
        <taxon>Alphaproteobacteria</taxon>
        <taxon>Hyphomicrobiales</taxon>
        <taxon>Nitrobacteraceae</taxon>
        <taxon>Bradyrhizobium</taxon>
    </lineage>
</organism>
<keyword evidence="2" id="KW-0732">Signal</keyword>
<keyword evidence="4" id="KW-1185">Reference proteome</keyword>
<reference evidence="3" key="1">
    <citation type="submission" date="2021-12" db="EMBL/GenBank/DDBJ databases">
        <title>Bradyrhizobium xenonodulans sp. nov.</title>
        <authorList>
            <person name="Claassens R."/>
            <person name="Venter S.N."/>
            <person name="Beukes C.W."/>
            <person name="Stepkowski T."/>
            <person name="Steenkamp E.T."/>
        </authorList>
    </citation>
    <scope>NUCLEOTIDE SEQUENCE</scope>
    <source>
        <strain evidence="3">14AB</strain>
    </source>
</reference>
<dbReference type="Proteomes" id="UP001179614">
    <property type="component" value="Chromosome"/>
</dbReference>
<dbReference type="RefSeq" id="WP_270171358.1">
    <property type="nucleotide sequence ID" value="NZ_CP089391.1"/>
</dbReference>
<evidence type="ECO:0000256" key="1">
    <source>
        <dbReference type="SAM" id="MobiDB-lite"/>
    </source>
</evidence>
<feature type="compositionally biased region" description="Polar residues" evidence="1">
    <location>
        <begin position="35"/>
        <end position="59"/>
    </location>
</feature>
<proteinExistence type="predicted"/>
<protein>
    <submittedName>
        <fullName evidence="3">Uncharacterized protein</fullName>
    </submittedName>
</protein>
<sequence>MKALIAAIAFAAMPGPVIAQNTGPAPQTGMDRPENTNGATEKGTMDTTGMNVNRANQPETKGVSRERRTGDKKKP</sequence>